<dbReference type="Gramene" id="scaffold_800832.1">
    <property type="protein sequence ID" value="scaffold_800832.1"/>
    <property type="gene ID" value="scaffold_800832.1"/>
</dbReference>
<sequence>MRSLPSSMLNLVAEAGVYLTLCCARVASAFGAYLHVLWNIGDNLTTIGCVVTMIWLLSCPPYEHQKRLSLLFVSAVLEGASVGPLLKVAIDVGHSP</sequence>
<dbReference type="EMBL" id="GL348720">
    <property type="protein sequence ID" value="EFH39989.1"/>
    <property type="molecule type" value="Genomic_DNA"/>
</dbReference>
<accession>D7MQT9</accession>
<proteinExistence type="predicted"/>
<organism evidence="3">
    <name type="scientific">Arabidopsis lyrata subsp. lyrata</name>
    <name type="common">Lyre-leaved rock-cress</name>
    <dbReference type="NCBI Taxonomy" id="81972"/>
    <lineage>
        <taxon>Eukaryota</taxon>
        <taxon>Viridiplantae</taxon>
        <taxon>Streptophyta</taxon>
        <taxon>Embryophyta</taxon>
        <taxon>Tracheophyta</taxon>
        <taxon>Spermatophyta</taxon>
        <taxon>Magnoliopsida</taxon>
        <taxon>eudicotyledons</taxon>
        <taxon>Gunneridae</taxon>
        <taxon>Pentapetalae</taxon>
        <taxon>rosids</taxon>
        <taxon>malvids</taxon>
        <taxon>Brassicales</taxon>
        <taxon>Brassicaceae</taxon>
        <taxon>Camelineae</taxon>
        <taxon>Arabidopsis</taxon>
    </lineage>
</organism>
<name>D7MQT9_ARALL</name>
<evidence type="ECO:0000313" key="2">
    <source>
        <dbReference type="EMBL" id="EFH39989.1"/>
    </source>
</evidence>
<dbReference type="eggNOG" id="KOG1629">
    <property type="taxonomic scope" value="Eukaryota"/>
</dbReference>
<dbReference type="STRING" id="81972.D7MQT9"/>
<reference evidence="3" key="1">
    <citation type="journal article" date="2011" name="Nat. Genet.">
        <title>The Arabidopsis lyrata genome sequence and the basis of rapid genome size change.</title>
        <authorList>
            <person name="Hu T.T."/>
            <person name="Pattyn P."/>
            <person name="Bakker E.G."/>
            <person name="Cao J."/>
            <person name="Cheng J.-F."/>
            <person name="Clark R.M."/>
            <person name="Fahlgren N."/>
            <person name="Fawcett J.A."/>
            <person name="Grimwood J."/>
            <person name="Gundlach H."/>
            <person name="Haberer G."/>
            <person name="Hollister J.D."/>
            <person name="Ossowski S."/>
            <person name="Ottilar R.P."/>
            <person name="Salamov A.A."/>
            <person name="Schneeberger K."/>
            <person name="Spannagl M."/>
            <person name="Wang X."/>
            <person name="Yang L."/>
            <person name="Nasrallah M.E."/>
            <person name="Bergelson J."/>
            <person name="Carrington J.C."/>
            <person name="Gaut B.S."/>
            <person name="Schmutz J."/>
            <person name="Mayer K.F.X."/>
            <person name="Van de Peer Y."/>
            <person name="Grigoriev I.V."/>
            <person name="Nordborg M."/>
            <person name="Weigel D."/>
            <person name="Guo Y.-L."/>
        </authorList>
    </citation>
    <scope>NUCLEOTIDE SEQUENCE [LARGE SCALE GENOMIC DNA]</scope>
    <source>
        <strain evidence="3">cv. MN47</strain>
    </source>
</reference>
<dbReference type="AlphaFoldDB" id="D7MQT9"/>
<protein>
    <submittedName>
        <fullName evidence="2">Uncharacterized protein</fullName>
    </submittedName>
</protein>
<keyword evidence="3" id="KW-1185">Reference proteome</keyword>
<keyword evidence="1" id="KW-0812">Transmembrane</keyword>
<evidence type="ECO:0000256" key="1">
    <source>
        <dbReference type="SAM" id="Phobius"/>
    </source>
</evidence>
<keyword evidence="1" id="KW-0472">Membrane</keyword>
<dbReference type="Proteomes" id="UP000008694">
    <property type="component" value="Unassembled WGS sequence"/>
</dbReference>
<keyword evidence="1" id="KW-1133">Transmembrane helix</keyword>
<feature type="transmembrane region" description="Helical" evidence="1">
    <location>
        <begin position="12"/>
        <end position="34"/>
    </location>
</feature>
<evidence type="ECO:0000313" key="3">
    <source>
        <dbReference type="Proteomes" id="UP000008694"/>
    </source>
</evidence>
<gene>
    <name evidence="2" type="ORF">ARALYDRAFT_917432</name>
</gene>
<dbReference type="HOGENOM" id="CLU_2362596_0_0_1"/>